<keyword evidence="1" id="KW-0472">Membrane</keyword>
<evidence type="ECO:0000313" key="3">
    <source>
        <dbReference type="EMBL" id="VFK24623.1"/>
    </source>
</evidence>
<sequence length="163" mass="19352">MFDNDIFEKWLDEKSQEIVEKMGQGEPLRAEEMMVLVLKAQSNHFHHLDQDLRNEMKGLREDSQDEMKALRGDFQNGMQTLRTDLRDEMKALRGDFQNEMQTLRGDFQNGMQTLRTDSRDEMQTLRGDMDKRFEQVMRRIDRFMFWSLGITVAAATFVVTYLK</sequence>
<proteinExistence type="predicted"/>
<gene>
    <name evidence="2" type="ORF">BECKLPF1236A_GA0070988_100174</name>
    <name evidence="3" type="ORF">BECKLPF1236C_GA0070990_100155</name>
</gene>
<dbReference type="Gene3D" id="1.20.58.130">
    <property type="match status" value="1"/>
</dbReference>
<organism evidence="2">
    <name type="scientific">Candidatus Kentrum sp. LPFa</name>
    <dbReference type="NCBI Taxonomy" id="2126335"/>
    <lineage>
        <taxon>Bacteria</taxon>
        <taxon>Pseudomonadati</taxon>
        <taxon>Pseudomonadota</taxon>
        <taxon>Gammaproteobacteria</taxon>
        <taxon>Candidatus Kentrum</taxon>
    </lineage>
</organism>
<feature type="transmembrane region" description="Helical" evidence="1">
    <location>
        <begin position="143"/>
        <end position="162"/>
    </location>
</feature>
<dbReference type="SUPFAM" id="SSF47162">
    <property type="entry name" value="Apolipoprotein"/>
    <property type="match status" value="1"/>
</dbReference>
<accession>A0A450VUN7</accession>
<dbReference type="EMBL" id="CAADFP010000015">
    <property type="protein sequence ID" value="VFK24623.1"/>
    <property type="molecule type" value="Genomic_DNA"/>
</dbReference>
<keyword evidence="1" id="KW-0812">Transmembrane</keyword>
<protein>
    <submittedName>
        <fullName evidence="2">Uncharacterized protein</fullName>
    </submittedName>
</protein>
<keyword evidence="1" id="KW-1133">Transmembrane helix</keyword>
<evidence type="ECO:0000256" key="1">
    <source>
        <dbReference type="SAM" id="Phobius"/>
    </source>
</evidence>
<dbReference type="EMBL" id="CAADFM010000017">
    <property type="protein sequence ID" value="VFK08406.1"/>
    <property type="molecule type" value="Genomic_DNA"/>
</dbReference>
<dbReference type="AlphaFoldDB" id="A0A450VUN7"/>
<evidence type="ECO:0000313" key="2">
    <source>
        <dbReference type="EMBL" id="VFK08406.1"/>
    </source>
</evidence>
<reference evidence="2" key="1">
    <citation type="submission" date="2019-02" db="EMBL/GenBank/DDBJ databases">
        <authorList>
            <person name="Gruber-Vodicka R. H."/>
            <person name="Seah K. B. B."/>
        </authorList>
    </citation>
    <scope>NUCLEOTIDE SEQUENCE</scope>
    <source>
        <strain evidence="2">BECK_S312</strain>
        <strain evidence="3">BECK_S426</strain>
    </source>
</reference>
<name>A0A450VUN7_9GAMM</name>